<dbReference type="Gene3D" id="1.20.5.170">
    <property type="match status" value="1"/>
</dbReference>
<evidence type="ECO:0000313" key="1">
    <source>
        <dbReference type="EMBL" id="BAQ16897.1"/>
    </source>
</evidence>
<keyword evidence="2" id="KW-1185">Reference proteome</keyword>
<dbReference type="Proteomes" id="UP000031643">
    <property type="component" value="Chromosome"/>
</dbReference>
<reference evidence="1 2" key="1">
    <citation type="submission" date="2014-09" db="EMBL/GenBank/DDBJ databases">
        <title>Genome sequencing of Methyloceanibacter caenitepidi Gela4.</title>
        <authorList>
            <person name="Takeuchi M."/>
            <person name="Susumu S."/>
            <person name="Kamagata Y."/>
            <person name="Oshima K."/>
            <person name="Hattori M."/>
            <person name="Iwasaki W."/>
        </authorList>
    </citation>
    <scope>NUCLEOTIDE SEQUENCE [LARGE SCALE GENOMIC DNA]</scope>
    <source>
        <strain evidence="1 2">Gela4</strain>
    </source>
</reference>
<dbReference type="STRING" id="1384459.GL4_1441"/>
<organism evidence="1 2">
    <name type="scientific">Methyloceanibacter caenitepidi</name>
    <dbReference type="NCBI Taxonomy" id="1384459"/>
    <lineage>
        <taxon>Bacteria</taxon>
        <taxon>Pseudomonadati</taxon>
        <taxon>Pseudomonadota</taxon>
        <taxon>Alphaproteobacteria</taxon>
        <taxon>Hyphomicrobiales</taxon>
        <taxon>Hyphomicrobiaceae</taxon>
        <taxon>Methyloceanibacter</taxon>
    </lineage>
</organism>
<dbReference type="GO" id="GO:0042262">
    <property type="term" value="P:DNA protection"/>
    <property type="evidence" value="ECO:0007669"/>
    <property type="project" value="InterPro"/>
</dbReference>
<dbReference type="SUPFAM" id="SSF161266">
    <property type="entry name" value="Gam-like"/>
    <property type="match status" value="1"/>
</dbReference>
<dbReference type="GO" id="GO:0003690">
    <property type="term" value="F:double-stranded DNA binding"/>
    <property type="evidence" value="ECO:0007669"/>
    <property type="project" value="InterPro"/>
</dbReference>
<dbReference type="RefSeq" id="WP_052464210.1">
    <property type="nucleotide sequence ID" value="NZ_AP014648.1"/>
</dbReference>
<dbReference type="KEGG" id="mcg:GL4_1441"/>
<dbReference type="HOGENOM" id="CLU_130912_0_0_5"/>
<gene>
    <name evidence="1" type="ORF">GL4_1441</name>
</gene>
<name>A0A0A8K315_9HYPH</name>
<sequence>MTKPTPIKNADACAAAIADIGGIDRDLAEIQKDLDTKVAVLKKEAEDKAAPLTTKREELAAGVETYCTANRAALTDSGKRKFGEFPTGKVSWRKGADKLEIDKTRLDKIIEALKGKKLARFLRVKTEIDANAIKKDPAKIKGIRGLKIVPGAESFSIEPTELPLTEKPAAKVA</sequence>
<dbReference type="AlphaFoldDB" id="A0A0A8K315"/>
<dbReference type="Pfam" id="PF07352">
    <property type="entry name" value="Phage_Mu_Gam"/>
    <property type="match status" value="1"/>
</dbReference>
<evidence type="ECO:0000313" key="2">
    <source>
        <dbReference type="Proteomes" id="UP000031643"/>
    </source>
</evidence>
<accession>A0A0A8K315</accession>
<dbReference type="EMBL" id="AP014648">
    <property type="protein sequence ID" value="BAQ16897.1"/>
    <property type="molecule type" value="Genomic_DNA"/>
</dbReference>
<dbReference type="InterPro" id="IPR009951">
    <property type="entry name" value="Host-nuc_inhib_Gam"/>
</dbReference>
<protein>
    <submittedName>
        <fullName evidence="1">Gam protein</fullName>
    </submittedName>
</protein>
<proteinExistence type="predicted"/>